<evidence type="ECO:0000313" key="1">
    <source>
        <dbReference type="EMBL" id="RNJ22029.1"/>
    </source>
</evidence>
<proteinExistence type="predicted"/>
<comment type="caution">
    <text evidence="1">The sequence shown here is derived from an EMBL/GenBank/DDBJ whole genome shotgun (WGS) entry which is preliminary data.</text>
</comment>
<gene>
    <name evidence="1" type="ORF">Nmn1133_13880</name>
</gene>
<keyword evidence="2" id="KW-1185">Reference proteome</keyword>
<accession>A0AAJ4R545</accession>
<sequence length="108" mass="11993">MRRVKNRTLYDTETAEQIAKHGSAADLSDFHHLAETLYKTADGEYFIHGQGGAGTKYATQTSNGSTNGQEIRRLTQEQALKWCEDQSIDGDIAVEEFGELITNVEPTD</sequence>
<protein>
    <submittedName>
        <fullName evidence="1">Uncharacterized protein</fullName>
    </submittedName>
</protein>
<name>A0AAJ4R545_9EURY</name>
<reference evidence="1 2" key="1">
    <citation type="submission" date="2018-11" db="EMBL/GenBank/DDBJ databases">
        <title>Genome sequences of Natronomonas sp. CBA1133.</title>
        <authorList>
            <person name="Roh S.W."/>
            <person name="Cha I.-T."/>
        </authorList>
    </citation>
    <scope>NUCLEOTIDE SEQUENCE [LARGE SCALE GENOMIC DNA]</scope>
    <source>
        <strain evidence="1 2">CBA1133</strain>
    </source>
</reference>
<organism evidence="1 2">
    <name type="scientific">Halosegnis longus</name>
    <dbReference type="NCBI Taxonomy" id="2216012"/>
    <lineage>
        <taxon>Archaea</taxon>
        <taxon>Methanobacteriati</taxon>
        <taxon>Methanobacteriota</taxon>
        <taxon>Stenosarchaea group</taxon>
        <taxon>Halobacteria</taxon>
        <taxon>Halobacteriales</taxon>
        <taxon>Natronomonadaceae</taxon>
        <taxon>Halosegnis</taxon>
    </lineage>
</organism>
<dbReference type="Proteomes" id="UP000270581">
    <property type="component" value="Unassembled WGS sequence"/>
</dbReference>
<evidence type="ECO:0000313" key="2">
    <source>
        <dbReference type="Proteomes" id="UP000270581"/>
    </source>
</evidence>
<dbReference type="EMBL" id="RJJC01000003">
    <property type="protein sequence ID" value="RNJ22029.1"/>
    <property type="molecule type" value="Genomic_DNA"/>
</dbReference>
<dbReference type="AlphaFoldDB" id="A0AAJ4R545"/>